<reference evidence="2 3" key="1">
    <citation type="submission" date="2019-03" db="EMBL/GenBank/DDBJ databases">
        <title>First draft genome of Liparis tanakae, snailfish: a comprehensive survey of snailfish specific genes.</title>
        <authorList>
            <person name="Kim W."/>
            <person name="Song I."/>
            <person name="Jeong J.-H."/>
            <person name="Kim D."/>
            <person name="Kim S."/>
            <person name="Ryu S."/>
            <person name="Song J.Y."/>
            <person name="Lee S.K."/>
        </authorList>
    </citation>
    <scope>NUCLEOTIDE SEQUENCE [LARGE SCALE GENOMIC DNA]</scope>
    <source>
        <tissue evidence="2">Muscle</tissue>
    </source>
</reference>
<name>A0A4Z2EN80_9TELE</name>
<accession>A0A4Z2EN80</accession>
<comment type="caution">
    <text evidence="2">The sequence shown here is derived from an EMBL/GenBank/DDBJ whole genome shotgun (WGS) entry which is preliminary data.</text>
</comment>
<sequence>MQRQRCKRTGNNVRQEAEHQTGS</sequence>
<evidence type="ECO:0000313" key="3">
    <source>
        <dbReference type="Proteomes" id="UP000314294"/>
    </source>
</evidence>
<dbReference type="Proteomes" id="UP000314294">
    <property type="component" value="Unassembled WGS sequence"/>
</dbReference>
<feature type="region of interest" description="Disordered" evidence="1">
    <location>
        <begin position="1"/>
        <end position="23"/>
    </location>
</feature>
<evidence type="ECO:0000256" key="1">
    <source>
        <dbReference type="SAM" id="MobiDB-lite"/>
    </source>
</evidence>
<evidence type="ECO:0000313" key="2">
    <source>
        <dbReference type="EMBL" id="TNN30205.1"/>
    </source>
</evidence>
<dbReference type="EMBL" id="SRLO01004753">
    <property type="protein sequence ID" value="TNN30205.1"/>
    <property type="molecule type" value="Genomic_DNA"/>
</dbReference>
<gene>
    <name evidence="2" type="ORF">EYF80_059646</name>
</gene>
<keyword evidence="3" id="KW-1185">Reference proteome</keyword>
<dbReference type="AlphaFoldDB" id="A0A4Z2EN80"/>
<organism evidence="2 3">
    <name type="scientific">Liparis tanakae</name>
    <name type="common">Tanaka's snailfish</name>
    <dbReference type="NCBI Taxonomy" id="230148"/>
    <lineage>
        <taxon>Eukaryota</taxon>
        <taxon>Metazoa</taxon>
        <taxon>Chordata</taxon>
        <taxon>Craniata</taxon>
        <taxon>Vertebrata</taxon>
        <taxon>Euteleostomi</taxon>
        <taxon>Actinopterygii</taxon>
        <taxon>Neopterygii</taxon>
        <taxon>Teleostei</taxon>
        <taxon>Neoteleostei</taxon>
        <taxon>Acanthomorphata</taxon>
        <taxon>Eupercaria</taxon>
        <taxon>Perciformes</taxon>
        <taxon>Cottioidei</taxon>
        <taxon>Cottales</taxon>
        <taxon>Liparidae</taxon>
        <taxon>Liparis</taxon>
    </lineage>
</organism>
<protein>
    <submittedName>
        <fullName evidence="2">Uncharacterized protein</fullName>
    </submittedName>
</protein>
<proteinExistence type="predicted"/>